<reference evidence="1 2" key="1">
    <citation type="journal article" date="2022" name="bioRxiv">
        <title>Genomics of Preaxostyla Flagellates Illuminates Evolutionary Transitions and the Path Towards Mitochondrial Loss.</title>
        <authorList>
            <person name="Novak L.V.F."/>
            <person name="Treitli S.C."/>
            <person name="Pyrih J."/>
            <person name="Halakuc P."/>
            <person name="Pipaliya S.V."/>
            <person name="Vacek V."/>
            <person name="Brzon O."/>
            <person name="Soukal P."/>
            <person name="Eme L."/>
            <person name="Dacks J.B."/>
            <person name="Karnkowska A."/>
            <person name="Elias M."/>
            <person name="Hampl V."/>
        </authorList>
    </citation>
    <scope>NUCLEOTIDE SEQUENCE [LARGE SCALE GENOMIC DNA]</scope>
    <source>
        <strain evidence="1">NAU3</strain>
        <tissue evidence="1">Gut</tissue>
    </source>
</reference>
<protein>
    <submittedName>
        <fullName evidence="1">Uncharacterized protein</fullName>
    </submittedName>
</protein>
<gene>
    <name evidence="1" type="ORF">BLNAU_1853</name>
</gene>
<dbReference type="EMBL" id="JARBJD010000007">
    <property type="protein sequence ID" value="KAK2963319.1"/>
    <property type="molecule type" value="Genomic_DNA"/>
</dbReference>
<organism evidence="1 2">
    <name type="scientific">Blattamonas nauphoetae</name>
    <dbReference type="NCBI Taxonomy" id="2049346"/>
    <lineage>
        <taxon>Eukaryota</taxon>
        <taxon>Metamonada</taxon>
        <taxon>Preaxostyla</taxon>
        <taxon>Oxymonadida</taxon>
        <taxon>Blattamonas</taxon>
    </lineage>
</organism>
<keyword evidence="2" id="KW-1185">Reference proteome</keyword>
<proteinExistence type="predicted"/>
<evidence type="ECO:0000313" key="1">
    <source>
        <dbReference type="EMBL" id="KAK2963319.1"/>
    </source>
</evidence>
<comment type="caution">
    <text evidence="1">The sequence shown here is derived from an EMBL/GenBank/DDBJ whole genome shotgun (WGS) entry which is preliminary data.</text>
</comment>
<dbReference type="Proteomes" id="UP001281761">
    <property type="component" value="Unassembled WGS sequence"/>
</dbReference>
<accession>A0ABQ9YIA7</accession>
<name>A0ABQ9YIA7_9EUKA</name>
<sequence length="169" mass="19043">MDYQRTHLTFVTVASTPSNTFSSILPLLLESFLESSLSISLVESLQELSSLLILSCLLSKTTRSIAISFFSKHIDKELSSIILMPPEQILSIFQSGFSWDSHIFSFPIPLTIFSCCKSKQSMHNHFFNACDSDLCPHCHQISLRSQNKLHTQLTTICAIKKEVSMLHDC</sequence>
<evidence type="ECO:0000313" key="2">
    <source>
        <dbReference type="Proteomes" id="UP001281761"/>
    </source>
</evidence>